<evidence type="ECO:0000313" key="2">
    <source>
        <dbReference type="EMBL" id="KAK4036681.1"/>
    </source>
</evidence>
<sequence length="112" mass="12575">MTGEERASNRKWVGSCVAAVLVSPFHGGRQNPSKKESTVLSFLFVTQPIRLISFFPSGTVGSSLVGLATRNTPFGRLFTFLPPLQRSAMKRNFRQQASSRYRREKATRLLKK</sequence>
<feature type="compositionally biased region" description="Basic residues" evidence="1">
    <location>
        <begin position="100"/>
        <end position="112"/>
    </location>
</feature>
<organism evidence="2 3">
    <name type="scientific">Daphnia magna</name>
    <dbReference type="NCBI Taxonomy" id="35525"/>
    <lineage>
        <taxon>Eukaryota</taxon>
        <taxon>Metazoa</taxon>
        <taxon>Ecdysozoa</taxon>
        <taxon>Arthropoda</taxon>
        <taxon>Crustacea</taxon>
        <taxon>Branchiopoda</taxon>
        <taxon>Diplostraca</taxon>
        <taxon>Cladocera</taxon>
        <taxon>Anomopoda</taxon>
        <taxon>Daphniidae</taxon>
        <taxon>Daphnia</taxon>
    </lineage>
</organism>
<gene>
    <name evidence="2" type="ORF">OUZ56_028724</name>
</gene>
<accession>A0ABR0B4R2</accession>
<evidence type="ECO:0008006" key="4">
    <source>
        <dbReference type="Google" id="ProtNLM"/>
    </source>
</evidence>
<evidence type="ECO:0000256" key="1">
    <source>
        <dbReference type="SAM" id="MobiDB-lite"/>
    </source>
</evidence>
<name>A0ABR0B4R2_9CRUS</name>
<dbReference type="Proteomes" id="UP001234178">
    <property type="component" value="Unassembled WGS sequence"/>
</dbReference>
<keyword evidence="3" id="KW-1185">Reference proteome</keyword>
<proteinExistence type="predicted"/>
<reference evidence="2 3" key="1">
    <citation type="journal article" date="2023" name="Nucleic Acids Res.">
        <title>The hologenome of Daphnia magna reveals possible DNA methylation and microbiome-mediated evolution of the host genome.</title>
        <authorList>
            <person name="Chaturvedi A."/>
            <person name="Li X."/>
            <person name="Dhandapani V."/>
            <person name="Marshall H."/>
            <person name="Kissane S."/>
            <person name="Cuenca-Cambronero M."/>
            <person name="Asole G."/>
            <person name="Calvet F."/>
            <person name="Ruiz-Romero M."/>
            <person name="Marangio P."/>
            <person name="Guigo R."/>
            <person name="Rago D."/>
            <person name="Mirbahai L."/>
            <person name="Eastwood N."/>
            <person name="Colbourne J.K."/>
            <person name="Zhou J."/>
            <person name="Mallon E."/>
            <person name="Orsini L."/>
        </authorList>
    </citation>
    <scope>NUCLEOTIDE SEQUENCE [LARGE SCALE GENOMIC DNA]</scope>
    <source>
        <strain evidence="2">LRV0_1</strain>
    </source>
</reference>
<dbReference type="EMBL" id="JAOYFB010000040">
    <property type="protein sequence ID" value="KAK4036681.1"/>
    <property type="molecule type" value="Genomic_DNA"/>
</dbReference>
<evidence type="ECO:0000313" key="3">
    <source>
        <dbReference type="Proteomes" id="UP001234178"/>
    </source>
</evidence>
<feature type="region of interest" description="Disordered" evidence="1">
    <location>
        <begin position="91"/>
        <end position="112"/>
    </location>
</feature>
<protein>
    <recommendedName>
        <fullName evidence="4">Secreted protein</fullName>
    </recommendedName>
</protein>
<comment type="caution">
    <text evidence="2">The sequence shown here is derived from an EMBL/GenBank/DDBJ whole genome shotgun (WGS) entry which is preliminary data.</text>
</comment>